<dbReference type="RefSeq" id="XP_009034937.1">
    <property type="nucleotide sequence ID" value="XM_009036689.1"/>
</dbReference>
<dbReference type="InterPro" id="IPR001650">
    <property type="entry name" value="Helicase_C-like"/>
</dbReference>
<dbReference type="InterPro" id="IPR049730">
    <property type="entry name" value="SNF2/RAD54-like_C"/>
</dbReference>
<protein>
    <recommendedName>
        <fullName evidence="2">Helicase C-terminal domain-containing protein</fullName>
    </recommendedName>
</protein>
<gene>
    <name evidence="3" type="ORF">AURANDRAFT_15050</name>
</gene>
<dbReference type="Pfam" id="PF00271">
    <property type="entry name" value="Helicase_C"/>
    <property type="match status" value="1"/>
</dbReference>
<feature type="non-terminal residue" evidence="3">
    <location>
        <position position="1"/>
    </location>
</feature>
<name>F0Y4D6_AURAN</name>
<evidence type="ECO:0000313" key="3">
    <source>
        <dbReference type="EMBL" id="EGB10104.1"/>
    </source>
</evidence>
<accession>F0Y4D6</accession>
<dbReference type="PANTHER" id="PTHR10799">
    <property type="entry name" value="SNF2/RAD54 HELICASE FAMILY"/>
    <property type="match status" value="1"/>
</dbReference>
<proteinExistence type="predicted"/>
<keyword evidence="1" id="KW-0378">Hydrolase</keyword>
<dbReference type="eggNOG" id="KOG1002">
    <property type="taxonomic scope" value="Eukaryota"/>
</dbReference>
<evidence type="ECO:0000256" key="1">
    <source>
        <dbReference type="ARBA" id="ARBA00022801"/>
    </source>
</evidence>
<dbReference type="EMBL" id="GL833124">
    <property type="protein sequence ID" value="EGB10104.1"/>
    <property type="molecule type" value="Genomic_DNA"/>
</dbReference>
<feature type="domain" description="Helicase C-terminal" evidence="2">
    <location>
        <begin position="3"/>
        <end position="44"/>
    </location>
</feature>
<evidence type="ECO:0000259" key="2">
    <source>
        <dbReference type="Pfam" id="PF00271"/>
    </source>
</evidence>
<dbReference type="Proteomes" id="UP000002729">
    <property type="component" value="Unassembled WGS sequence"/>
</dbReference>
<dbReference type="Gene3D" id="3.40.50.300">
    <property type="entry name" value="P-loop containing nucleotide triphosphate hydrolases"/>
    <property type="match status" value="1"/>
</dbReference>
<reference evidence="3 4" key="1">
    <citation type="journal article" date="2011" name="Proc. Natl. Acad. Sci. U.S.A.">
        <title>Niche of harmful alga Aureococcus anophagefferens revealed through ecogenomics.</title>
        <authorList>
            <person name="Gobler C.J."/>
            <person name="Berry D.L."/>
            <person name="Dyhrman S.T."/>
            <person name="Wilhelm S.W."/>
            <person name="Salamov A."/>
            <person name="Lobanov A.V."/>
            <person name="Zhang Y."/>
            <person name="Collier J.L."/>
            <person name="Wurch L.L."/>
            <person name="Kustka A.B."/>
            <person name="Dill B.D."/>
            <person name="Shah M."/>
            <person name="VerBerkmoes N.C."/>
            <person name="Kuo A."/>
            <person name="Terry A."/>
            <person name="Pangilinan J."/>
            <person name="Lindquist E.A."/>
            <person name="Lucas S."/>
            <person name="Paulsen I.T."/>
            <person name="Hattenrath-Lehmann T.K."/>
            <person name="Talmage S.C."/>
            <person name="Walker E.A."/>
            <person name="Koch F."/>
            <person name="Burson A.M."/>
            <person name="Marcoval M.A."/>
            <person name="Tang Y.Z."/>
            <person name="Lecleir G.R."/>
            <person name="Coyne K.J."/>
            <person name="Berg G.M."/>
            <person name="Bertrand E.M."/>
            <person name="Saito M.A."/>
            <person name="Gladyshev V.N."/>
            <person name="Grigoriev I.V."/>
        </authorList>
    </citation>
    <scope>NUCLEOTIDE SEQUENCE [LARGE SCALE GENOMIC DNA]</scope>
    <source>
        <strain evidence="4">CCMP 1984</strain>
    </source>
</reference>
<feature type="non-terminal residue" evidence="3">
    <location>
        <position position="80"/>
    </location>
</feature>
<dbReference type="CDD" id="cd18793">
    <property type="entry name" value="SF2_C_SNF"/>
    <property type="match status" value="1"/>
</dbReference>
<dbReference type="InterPro" id="IPR027417">
    <property type="entry name" value="P-loop_NTPase"/>
</dbReference>
<dbReference type="GeneID" id="20218459"/>
<dbReference type="InParanoid" id="F0Y4D6"/>
<dbReference type="SUPFAM" id="SSF52540">
    <property type="entry name" value="P-loop containing nucleoside triphosphate hydrolases"/>
    <property type="match status" value="1"/>
</dbReference>
<keyword evidence="4" id="KW-1185">Reference proteome</keyword>
<evidence type="ECO:0000313" key="4">
    <source>
        <dbReference type="Proteomes" id="UP000002729"/>
    </source>
</evidence>
<sequence length="80" mass="8939">VLLMTVHSGGTGLNITRANHVVFLDRWFNPQVHFQAQARCHRIGQDKEVDVSFFDATCTLDEVMAEINKLKEGNADVVLA</sequence>
<dbReference type="OrthoDB" id="47719at2759"/>
<dbReference type="GO" id="GO:0016787">
    <property type="term" value="F:hydrolase activity"/>
    <property type="evidence" value="ECO:0007669"/>
    <property type="project" value="UniProtKB-KW"/>
</dbReference>
<organism evidence="4">
    <name type="scientific">Aureococcus anophagefferens</name>
    <name type="common">Harmful bloom alga</name>
    <dbReference type="NCBI Taxonomy" id="44056"/>
    <lineage>
        <taxon>Eukaryota</taxon>
        <taxon>Sar</taxon>
        <taxon>Stramenopiles</taxon>
        <taxon>Ochrophyta</taxon>
        <taxon>Pelagophyceae</taxon>
        <taxon>Pelagomonadales</taxon>
        <taxon>Pelagomonadaceae</taxon>
        <taxon>Aureococcus</taxon>
    </lineage>
</organism>
<dbReference type="AlphaFoldDB" id="F0Y4D6"/>
<dbReference type="KEGG" id="aaf:AURANDRAFT_15050"/>